<evidence type="ECO:0000259" key="1">
    <source>
        <dbReference type="Pfam" id="PF01368"/>
    </source>
</evidence>
<reference evidence="3" key="1">
    <citation type="journal article" date="2021" name="PeerJ">
        <title>Extensive microbial diversity within the chicken gut microbiome revealed by metagenomics and culture.</title>
        <authorList>
            <person name="Gilroy R."/>
            <person name="Ravi A."/>
            <person name="Getino M."/>
            <person name="Pursley I."/>
            <person name="Horton D.L."/>
            <person name="Alikhan N.F."/>
            <person name="Baker D."/>
            <person name="Gharbi K."/>
            <person name="Hall N."/>
            <person name="Watson M."/>
            <person name="Adriaenssens E.M."/>
            <person name="Foster-Nyarko E."/>
            <person name="Jarju S."/>
            <person name="Secka A."/>
            <person name="Antonio M."/>
            <person name="Oren A."/>
            <person name="Chaudhuri R.R."/>
            <person name="La Ragione R."/>
            <person name="Hildebrand F."/>
            <person name="Pallen M.J."/>
        </authorList>
    </citation>
    <scope>NUCLEOTIDE SEQUENCE</scope>
    <source>
        <strain evidence="3">ChiW4-1371</strain>
    </source>
</reference>
<comment type="caution">
    <text evidence="3">The sequence shown here is derived from an EMBL/GenBank/DDBJ whole genome shotgun (WGS) entry which is preliminary data.</text>
</comment>
<dbReference type="AlphaFoldDB" id="A0A9D2KDC4"/>
<feature type="domain" description="DDH" evidence="1">
    <location>
        <begin position="14"/>
        <end position="159"/>
    </location>
</feature>
<accession>A0A9D2KDC4</accession>
<dbReference type="Pfam" id="PF02272">
    <property type="entry name" value="DHHA1"/>
    <property type="match status" value="1"/>
</dbReference>
<dbReference type="PANTHER" id="PTHR47618:SF1">
    <property type="entry name" value="BIFUNCTIONAL OLIGORIBONUCLEASE AND PAP PHOSPHATASE NRNA"/>
    <property type="match status" value="1"/>
</dbReference>
<dbReference type="Gene3D" id="3.90.1640.10">
    <property type="entry name" value="inorganic pyrophosphatase (n-terminal core)"/>
    <property type="match status" value="1"/>
</dbReference>
<evidence type="ECO:0000313" key="3">
    <source>
        <dbReference type="EMBL" id="HIZ89888.1"/>
    </source>
</evidence>
<dbReference type="Gene3D" id="3.10.310.30">
    <property type="match status" value="1"/>
</dbReference>
<reference evidence="3" key="2">
    <citation type="submission" date="2021-04" db="EMBL/GenBank/DDBJ databases">
        <authorList>
            <person name="Gilroy R."/>
        </authorList>
    </citation>
    <scope>NUCLEOTIDE SEQUENCE</scope>
    <source>
        <strain evidence="3">ChiW4-1371</strain>
    </source>
</reference>
<name>A0A9D2KDC4_9BACT</name>
<organism evidence="3 4">
    <name type="scientific">Candidatus Mucispirillum faecigallinarum</name>
    <dbReference type="NCBI Taxonomy" id="2838699"/>
    <lineage>
        <taxon>Bacteria</taxon>
        <taxon>Pseudomonadati</taxon>
        <taxon>Deferribacterota</taxon>
        <taxon>Deferribacteres</taxon>
        <taxon>Deferribacterales</taxon>
        <taxon>Mucispirillaceae</taxon>
        <taxon>Mucispirillum</taxon>
    </lineage>
</organism>
<sequence length="329" mass="37012">MINKLLEAVKSKRKVLIQTHNNPDPDTIAAAFALKNLLATTLKKRVTIAYMGVIGRAENKEFVKLCKIDMHYIEKLNISRYDYLILVDTQPGAGNIYETGQRLPDAVIDHHNLRTISTTIPFNDIRVHYGSTSTIIAEYYKELGIIPDINTATALYYGIKTDTFGAGRGNTQADMDMISYVFPNASFAKLNKIETPELPRYYFKTIRKAVDQAIIYNDLIFCDLEEVRNADLIAEISDYLLRMRDIKSSFVVGRIDQTCYFSIRNKTSKKAVGTIALAIVRGIGYGGGHMKSAGGQIPLKSKTYEQIVEILKSRLLKKLGIKNAEEKQI</sequence>
<dbReference type="Proteomes" id="UP000824176">
    <property type="component" value="Unassembled WGS sequence"/>
</dbReference>
<dbReference type="Pfam" id="PF01368">
    <property type="entry name" value="DHH"/>
    <property type="match status" value="1"/>
</dbReference>
<dbReference type="EMBL" id="DXAQ01000122">
    <property type="protein sequence ID" value="HIZ89888.1"/>
    <property type="molecule type" value="Genomic_DNA"/>
</dbReference>
<dbReference type="InterPro" id="IPR051319">
    <property type="entry name" value="Oligoribo/pAp-PDE_c-di-AMP_PDE"/>
</dbReference>
<dbReference type="InterPro" id="IPR003156">
    <property type="entry name" value="DHHA1_dom"/>
</dbReference>
<feature type="domain" description="DHHA1" evidence="2">
    <location>
        <begin position="225"/>
        <end position="313"/>
    </location>
</feature>
<protein>
    <submittedName>
        <fullName evidence="3">Bifunctional oligoribonuclease/PAP phosphatase NrnA</fullName>
    </submittedName>
</protein>
<proteinExistence type="predicted"/>
<evidence type="ECO:0000259" key="2">
    <source>
        <dbReference type="Pfam" id="PF02272"/>
    </source>
</evidence>
<dbReference type="InterPro" id="IPR038763">
    <property type="entry name" value="DHH_sf"/>
</dbReference>
<dbReference type="GO" id="GO:0003676">
    <property type="term" value="F:nucleic acid binding"/>
    <property type="evidence" value="ECO:0007669"/>
    <property type="project" value="InterPro"/>
</dbReference>
<dbReference type="PANTHER" id="PTHR47618">
    <property type="entry name" value="BIFUNCTIONAL OLIGORIBONUCLEASE AND PAP PHOSPHATASE NRNA"/>
    <property type="match status" value="1"/>
</dbReference>
<evidence type="ECO:0000313" key="4">
    <source>
        <dbReference type="Proteomes" id="UP000824176"/>
    </source>
</evidence>
<dbReference type="InterPro" id="IPR001667">
    <property type="entry name" value="DDH_dom"/>
</dbReference>
<gene>
    <name evidence="3" type="ORF">H9804_08070</name>
</gene>
<dbReference type="SUPFAM" id="SSF64182">
    <property type="entry name" value="DHH phosphoesterases"/>
    <property type="match status" value="1"/>
</dbReference>